<evidence type="ECO:0000256" key="1">
    <source>
        <dbReference type="SAM" id="Phobius"/>
    </source>
</evidence>
<keyword evidence="5" id="KW-1185">Reference proteome</keyword>
<keyword evidence="1" id="KW-0472">Membrane</keyword>
<feature type="transmembrane region" description="Helical" evidence="1">
    <location>
        <begin position="6"/>
        <end position="26"/>
    </location>
</feature>
<evidence type="ECO:0000313" key="3">
    <source>
        <dbReference type="EMBL" id="GMR40458.1"/>
    </source>
</evidence>
<feature type="non-terminal residue" evidence="2">
    <location>
        <position position="1"/>
    </location>
</feature>
<organism evidence="2 5">
    <name type="scientific">Pristionchus mayeri</name>
    <dbReference type="NCBI Taxonomy" id="1317129"/>
    <lineage>
        <taxon>Eukaryota</taxon>
        <taxon>Metazoa</taxon>
        <taxon>Ecdysozoa</taxon>
        <taxon>Nematoda</taxon>
        <taxon>Chromadorea</taxon>
        <taxon>Rhabditida</taxon>
        <taxon>Rhabditina</taxon>
        <taxon>Diplogasteromorpha</taxon>
        <taxon>Diplogasteroidea</taxon>
        <taxon>Neodiplogasteridae</taxon>
        <taxon>Pristionchus</taxon>
    </lineage>
</organism>
<sequence length="82" mass="9346">LEFIAAIVALSFVILFIILRLSFCSLQRAILTSRNISDLSYNCWERAQPTPAHSRFNFIYKCYSAKSNTHGRCLNGCDRSIV</sequence>
<comment type="caution">
    <text evidence="2">The sequence shown here is derived from an EMBL/GenBank/DDBJ whole genome shotgun (WGS) entry which is preliminary data.</text>
</comment>
<accession>A0AAN4ZGL8</accession>
<dbReference type="EMBL" id="BTRK01000003">
    <property type="protein sequence ID" value="GMR40458.1"/>
    <property type="molecule type" value="Genomic_DNA"/>
</dbReference>
<evidence type="ECO:0000313" key="4">
    <source>
        <dbReference type="EMBL" id="GMR40459.1"/>
    </source>
</evidence>
<dbReference type="EMBL" id="BTRK01000003">
    <property type="protein sequence ID" value="GMR40456.1"/>
    <property type="molecule type" value="Genomic_DNA"/>
</dbReference>
<reference evidence="5" key="1">
    <citation type="submission" date="2022-10" db="EMBL/GenBank/DDBJ databases">
        <title>Genome assembly of Pristionchus species.</title>
        <authorList>
            <person name="Yoshida K."/>
            <person name="Sommer R.J."/>
        </authorList>
    </citation>
    <scope>NUCLEOTIDE SEQUENCE [LARGE SCALE GENOMIC DNA]</scope>
    <source>
        <strain evidence="3 5">RS5460</strain>
    </source>
</reference>
<dbReference type="Proteomes" id="UP001328107">
    <property type="component" value="Unassembled WGS sequence"/>
</dbReference>
<dbReference type="AlphaFoldDB" id="A0AAN4ZGL8"/>
<keyword evidence="1" id="KW-0812">Transmembrane</keyword>
<name>A0AAN4ZGL8_9BILA</name>
<protein>
    <submittedName>
        <fullName evidence="2">Uncharacterized protein</fullName>
    </submittedName>
</protein>
<evidence type="ECO:0000313" key="5">
    <source>
        <dbReference type="Proteomes" id="UP001328107"/>
    </source>
</evidence>
<reference evidence="2" key="2">
    <citation type="submission" date="2023-06" db="EMBL/GenBank/DDBJ databases">
        <title>Genome assembly of Pristionchus species.</title>
        <authorList>
            <person name="Yoshida K."/>
            <person name="Sommer R.J."/>
        </authorList>
    </citation>
    <scope>NUCLEOTIDE SEQUENCE</scope>
    <source>
        <strain evidence="2">RS5460</strain>
    </source>
</reference>
<gene>
    <name evidence="2" type="ORF">PMAYCL1PPCAC_10651</name>
    <name evidence="3" type="ORF">PMAYCL1PPCAC_10653</name>
    <name evidence="4" type="ORF">PMAYCL1PPCAC_10654</name>
</gene>
<keyword evidence="1" id="KW-1133">Transmembrane helix</keyword>
<proteinExistence type="predicted"/>
<evidence type="ECO:0000313" key="2">
    <source>
        <dbReference type="EMBL" id="GMR40456.1"/>
    </source>
</evidence>
<dbReference type="EMBL" id="BTRK01000003">
    <property type="protein sequence ID" value="GMR40459.1"/>
    <property type="molecule type" value="Genomic_DNA"/>
</dbReference>